<evidence type="ECO:0000256" key="2">
    <source>
        <dbReference type="ARBA" id="ARBA00023125"/>
    </source>
</evidence>
<reference evidence="10" key="1">
    <citation type="submission" date="2025-08" db="UniProtKB">
        <authorList>
            <consortium name="RefSeq"/>
        </authorList>
    </citation>
    <scope>IDENTIFICATION</scope>
    <source>
        <tissue evidence="10">Silk gland</tissue>
    </source>
</reference>
<evidence type="ECO:0000313" key="10">
    <source>
        <dbReference type="RefSeq" id="XP_028026132.1"/>
    </source>
</evidence>
<feature type="DNA-binding region" description="Homeobox" evidence="5">
    <location>
        <begin position="51"/>
        <end position="110"/>
    </location>
</feature>
<dbReference type="AlphaFoldDB" id="A0A6J2JAI5"/>
<feature type="domain" description="Homeobox" evidence="8">
    <location>
        <begin position="49"/>
        <end position="109"/>
    </location>
</feature>
<dbReference type="KEGG" id="bman:114239903"/>
<dbReference type="Pfam" id="PF00046">
    <property type="entry name" value="Homeodomain"/>
    <property type="match status" value="1"/>
</dbReference>
<keyword evidence="9" id="KW-1185">Reference proteome</keyword>
<dbReference type="GO" id="GO:0000981">
    <property type="term" value="F:DNA-binding transcription factor activity, RNA polymerase II-specific"/>
    <property type="evidence" value="ECO:0007669"/>
    <property type="project" value="InterPro"/>
</dbReference>
<dbReference type="InterPro" id="IPR017970">
    <property type="entry name" value="Homeobox_CS"/>
</dbReference>
<evidence type="ECO:0000256" key="4">
    <source>
        <dbReference type="ARBA" id="ARBA00023242"/>
    </source>
</evidence>
<dbReference type="PANTHER" id="PTHR24333">
    <property type="entry name" value="HOMEO BOX HB9 LIKE A-RELATED"/>
    <property type="match status" value="1"/>
</dbReference>
<keyword evidence="2 5" id="KW-0238">DNA-binding</keyword>
<accession>A0A6J2JAI5</accession>
<dbReference type="GO" id="GO:0003677">
    <property type="term" value="F:DNA binding"/>
    <property type="evidence" value="ECO:0007669"/>
    <property type="project" value="UniProtKB-UniRule"/>
</dbReference>
<dbReference type="PANTHER" id="PTHR24333:SF5">
    <property type="entry name" value="VENT HOMEOBOX"/>
    <property type="match status" value="1"/>
</dbReference>
<dbReference type="RefSeq" id="XP_028026132.1">
    <property type="nucleotide sequence ID" value="XM_028170331.1"/>
</dbReference>
<evidence type="ECO:0000256" key="7">
    <source>
        <dbReference type="SAM" id="MobiDB-lite"/>
    </source>
</evidence>
<dbReference type="Proteomes" id="UP000504629">
    <property type="component" value="Unplaced"/>
</dbReference>
<dbReference type="SMART" id="SM00389">
    <property type="entry name" value="HOX"/>
    <property type="match status" value="1"/>
</dbReference>
<evidence type="ECO:0000256" key="5">
    <source>
        <dbReference type="PROSITE-ProRule" id="PRU00108"/>
    </source>
</evidence>
<evidence type="ECO:0000256" key="3">
    <source>
        <dbReference type="ARBA" id="ARBA00023155"/>
    </source>
</evidence>
<dbReference type="Gene3D" id="1.10.10.60">
    <property type="entry name" value="Homeodomain-like"/>
    <property type="match status" value="1"/>
</dbReference>
<keyword evidence="4 5" id="KW-0539">Nucleus</keyword>
<name>A0A6J2JAI5_BOMMA</name>
<dbReference type="GeneID" id="114239903"/>
<gene>
    <name evidence="10" type="primary">LOC114239903</name>
</gene>
<dbReference type="SUPFAM" id="SSF46689">
    <property type="entry name" value="Homeodomain-like"/>
    <property type="match status" value="1"/>
</dbReference>
<evidence type="ECO:0000256" key="1">
    <source>
        <dbReference type="ARBA" id="ARBA00004123"/>
    </source>
</evidence>
<dbReference type="CDD" id="cd00086">
    <property type="entry name" value="homeodomain"/>
    <property type="match status" value="1"/>
</dbReference>
<evidence type="ECO:0000313" key="9">
    <source>
        <dbReference type="Proteomes" id="UP000504629"/>
    </source>
</evidence>
<protein>
    <submittedName>
        <fullName evidence="10">Homeobox protein vent1-like</fullName>
    </submittedName>
</protein>
<comment type="subcellular location">
    <subcellularLocation>
        <location evidence="1 5 6">Nucleus</location>
    </subcellularLocation>
</comment>
<proteinExistence type="predicted"/>
<dbReference type="OrthoDB" id="6159439at2759"/>
<dbReference type="InterPro" id="IPR009057">
    <property type="entry name" value="Homeodomain-like_sf"/>
</dbReference>
<sequence length="222" mass="26125">MFQSILLSDLTPHSNTYEQTQWENGMPFTESSTVPECDTKKESIKTARKKCKRLRTNFTWEQLRMLESTFEKTNYIHVSHRRELAQKLGIEEKCIRNWFQNRRMKKKRQSSESSDSLAEPETMIPQPLSNSPVINPDYNFVLPSNHGENLYATSDVAQTSTNSLDAELCYDTNMDYTYTQYYPINTLTYNSSVQDTSCQYYEKNNYWCPNNFNNFNNLKETN</sequence>
<dbReference type="InterPro" id="IPR001356">
    <property type="entry name" value="HD"/>
</dbReference>
<keyword evidence="3 5" id="KW-0371">Homeobox</keyword>
<dbReference type="GO" id="GO:0005634">
    <property type="term" value="C:nucleus"/>
    <property type="evidence" value="ECO:0007669"/>
    <property type="project" value="UniProtKB-SubCell"/>
</dbReference>
<evidence type="ECO:0000259" key="8">
    <source>
        <dbReference type="PROSITE" id="PS50071"/>
    </source>
</evidence>
<dbReference type="PROSITE" id="PS00027">
    <property type="entry name" value="HOMEOBOX_1"/>
    <property type="match status" value="1"/>
</dbReference>
<organism evidence="9 10">
    <name type="scientific">Bombyx mandarina</name>
    <name type="common">Wild silk moth</name>
    <name type="synonym">Wild silkworm</name>
    <dbReference type="NCBI Taxonomy" id="7092"/>
    <lineage>
        <taxon>Eukaryota</taxon>
        <taxon>Metazoa</taxon>
        <taxon>Ecdysozoa</taxon>
        <taxon>Arthropoda</taxon>
        <taxon>Hexapoda</taxon>
        <taxon>Insecta</taxon>
        <taxon>Pterygota</taxon>
        <taxon>Neoptera</taxon>
        <taxon>Endopterygota</taxon>
        <taxon>Lepidoptera</taxon>
        <taxon>Glossata</taxon>
        <taxon>Ditrysia</taxon>
        <taxon>Bombycoidea</taxon>
        <taxon>Bombycidae</taxon>
        <taxon>Bombycinae</taxon>
        <taxon>Bombyx</taxon>
    </lineage>
</organism>
<dbReference type="InterPro" id="IPR050848">
    <property type="entry name" value="Homeobox_TF"/>
</dbReference>
<dbReference type="PROSITE" id="PS50071">
    <property type="entry name" value="HOMEOBOX_2"/>
    <property type="match status" value="1"/>
</dbReference>
<evidence type="ECO:0000256" key="6">
    <source>
        <dbReference type="RuleBase" id="RU000682"/>
    </source>
</evidence>
<feature type="region of interest" description="Disordered" evidence="7">
    <location>
        <begin position="105"/>
        <end position="129"/>
    </location>
</feature>